<accession>A0ACC7P4H0</accession>
<organism evidence="1 2">
    <name type="scientific">Paenibacillus mesotrionivorans</name>
    <dbReference type="NCBI Taxonomy" id="3160968"/>
    <lineage>
        <taxon>Bacteria</taxon>
        <taxon>Bacillati</taxon>
        <taxon>Bacillota</taxon>
        <taxon>Bacilli</taxon>
        <taxon>Bacillales</taxon>
        <taxon>Paenibacillaceae</taxon>
        <taxon>Paenibacillus</taxon>
    </lineage>
</organism>
<gene>
    <name evidence="1" type="ORF">ACI1P1_25300</name>
</gene>
<evidence type="ECO:0000313" key="1">
    <source>
        <dbReference type="EMBL" id="MFM9331620.1"/>
    </source>
</evidence>
<name>A0ACC7P4H0_9BACL</name>
<keyword evidence="2" id="KW-1185">Reference proteome</keyword>
<dbReference type="Proteomes" id="UP001631969">
    <property type="component" value="Unassembled WGS sequence"/>
</dbReference>
<evidence type="ECO:0000313" key="2">
    <source>
        <dbReference type="Proteomes" id="UP001631969"/>
    </source>
</evidence>
<comment type="caution">
    <text evidence="1">The sequence shown here is derived from an EMBL/GenBank/DDBJ whole genome shotgun (WGS) entry which is preliminary data.</text>
</comment>
<dbReference type="EMBL" id="JBJURJ010000020">
    <property type="protein sequence ID" value="MFM9331620.1"/>
    <property type="molecule type" value="Genomic_DNA"/>
</dbReference>
<protein>
    <submittedName>
        <fullName evidence="1">Helix-turn-helix domain-containing protein</fullName>
    </submittedName>
</protein>
<proteinExistence type="predicted"/>
<reference evidence="1" key="1">
    <citation type="submission" date="2024-12" db="EMBL/GenBank/DDBJ databases">
        <authorList>
            <person name="Wu N."/>
        </authorList>
    </citation>
    <scope>NUCLEOTIDE SEQUENCE</scope>
    <source>
        <strain evidence="1">P15</strain>
    </source>
</reference>
<sequence>MPMPPCTVTACGYSIHTKPYSSRRLLPHYLLRFQAEGKSRIHLNGVAQEYAPGDLMVAAPGDSYMLETGLPDGQKAVRCADYYMSCTVDEPLDWLEGDFKRKLQLGQDEPFLNLFKNLVYEFRRLRDQDAETQDYLGRLLLLSVRRSLSPYSSHPIPRAAARMKSYMEAHSAQPMTLKQIASHGGLGISRASELFKEAYGCSVMDYAILMRLNHAREHILYDNVTLEEAAFACGFTSYTHFSRMFRKRYGISPSEYRQQNRHPL</sequence>